<dbReference type="Proteomes" id="UP001596457">
    <property type="component" value="Unassembled WGS sequence"/>
</dbReference>
<keyword evidence="4" id="KW-1185">Reference proteome</keyword>
<reference evidence="4" key="1">
    <citation type="journal article" date="2019" name="Int. J. Syst. Evol. Microbiol.">
        <title>The Global Catalogue of Microorganisms (GCM) 10K type strain sequencing project: providing services to taxonomists for standard genome sequencing and annotation.</title>
        <authorList>
            <consortium name="The Broad Institute Genomics Platform"/>
            <consortium name="The Broad Institute Genome Sequencing Center for Infectious Disease"/>
            <person name="Wu L."/>
            <person name="Ma J."/>
        </authorList>
    </citation>
    <scope>NUCLEOTIDE SEQUENCE [LARGE SCALE GENOMIC DNA]</scope>
    <source>
        <strain evidence="4">CCUG 53903</strain>
    </source>
</reference>
<gene>
    <name evidence="3" type="ORF">ACFQU0_16130</name>
</gene>
<comment type="similarity">
    <text evidence="1">Belongs to the universal stress protein A family.</text>
</comment>
<dbReference type="SUPFAM" id="SSF52402">
    <property type="entry name" value="Adenine nucleotide alpha hydrolases-like"/>
    <property type="match status" value="1"/>
</dbReference>
<dbReference type="InterPro" id="IPR006015">
    <property type="entry name" value="Universal_stress_UspA"/>
</dbReference>
<dbReference type="PANTHER" id="PTHR46268">
    <property type="entry name" value="STRESS RESPONSE PROTEIN NHAX"/>
    <property type="match status" value="1"/>
</dbReference>
<accession>A0ABW2SGI5</accession>
<dbReference type="RefSeq" id="WP_382202577.1">
    <property type="nucleotide sequence ID" value="NZ_JBHTBZ010000049.1"/>
</dbReference>
<dbReference type="InterPro" id="IPR014729">
    <property type="entry name" value="Rossmann-like_a/b/a_fold"/>
</dbReference>
<organism evidence="3 4">
    <name type="scientific">Hydrogenophaga defluvii</name>
    <dbReference type="NCBI Taxonomy" id="249410"/>
    <lineage>
        <taxon>Bacteria</taxon>
        <taxon>Pseudomonadati</taxon>
        <taxon>Pseudomonadota</taxon>
        <taxon>Betaproteobacteria</taxon>
        <taxon>Burkholderiales</taxon>
        <taxon>Comamonadaceae</taxon>
        <taxon>Hydrogenophaga</taxon>
    </lineage>
</organism>
<proteinExistence type="inferred from homology"/>
<sequence>MKILLAVDGSPYTKKMLAYLATHAEMFGTNNQFTLLNVQLPLPPRARAAVGAEVVKSYHEEEATKVFGPVVKFLKRHSIEPDTVSKVGHPGELIAKTADSGKFDLVIMGSHGHSALGNLVMGSVATKVMAHCGTPVLLVR</sequence>
<dbReference type="CDD" id="cd00293">
    <property type="entry name" value="USP-like"/>
    <property type="match status" value="1"/>
</dbReference>
<name>A0ABW2SGI5_9BURK</name>
<feature type="domain" description="UspA" evidence="2">
    <location>
        <begin position="2"/>
        <end position="140"/>
    </location>
</feature>
<dbReference type="Pfam" id="PF00582">
    <property type="entry name" value="Usp"/>
    <property type="match status" value="1"/>
</dbReference>
<evidence type="ECO:0000259" key="2">
    <source>
        <dbReference type="Pfam" id="PF00582"/>
    </source>
</evidence>
<dbReference type="Gene3D" id="3.40.50.620">
    <property type="entry name" value="HUPs"/>
    <property type="match status" value="1"/>
</dbReference>
<dbReference type="PANTHER" id="PTHR46268:SF6">
    <property type="entry name" value="UNIVERSAL STRESS PROTEIN UP12"/>
    <property type="match status" value="1"/>
</dbReference>
<evidence type="ECO:0000313" key="4">
    <source>
        <dbReference type="Proteomes" id="UP001596457"/>
    </source>
</evidence>
<evidence type="ECO:0000256" key="1">
    <source>
        <dbReference type="ARBA" id="ARBA00008791"/>
    </source>
</evidence>
<dbReference type="InterPro" id="IPR006016">
    <property type="entry name" value="UspA"/>
</dbReference>
<evidence type="ECO:0000313" key="3">
    <source>
        <dbReference type="EMBL" id="MFC7461957.1"/>
    </source>
</evidence>
<protein>
    <submittedName>
        <fullName evidence="3">Universal stress protein</fullName>
    </submittedName>
</protein>
<dbReference type="EMBL" id="JBHTBZ010000049">
    <property type="protein sequence ID" value="MFC7461957.1"/>
    <property type="molecule type" value="Genomic_DNA"/>
</dbReference>
<comment type="caution">
    <text evidence="3">The sequence shown here is derived from an EMBL/GenBank/DDBJ whole genome shotgun (WGS) entry which is preliminary data.</text>
</comment>
<dbReference type="PRINTS" id="PR01438">
    <property type="entry name" value="UNVRSLSTRESS"/>
</dbReference>